<dbReference type="Proteomes" id="UP001305702">
    <property type="component" value="Chromosome"/>
</dbReference>
<evidence type="ECO:0000313" key="2">
    <source>
        <dbReference type="Proteomes" id="UP001305702"/>
    </source>
</evidence>
<proteinExistence type="predicted"/>
<sequence length="480" mass="53565">MSIFFLHGGEPGLASLLDRLTVKQGTRPPEAGSGTIVIRWGKTAPEPPETKIIGRIRPVLRAEQARTVAALLTQEGIRTVDRKRGKEEPFHYQYVVPVFDTRAIGLFEKKLPHHDGPAFRPHDEQSGRFREIALSGAPFHAKRAARQAVRAVYALGLDYGIVKIATTLKGETLVEEVDPSPIPGPRLSSLFAAAIERLRKEREAGESRPEPLLLGADPEFLLRRPGGRIVSASRYMERMGEAGCDGIILRGQRVILPLAELRPEPSPSPRVLVENLKEAMLRASSQITDPELEWLTGGMPVPGFPLGGHIHFSGIPLTSRLLRTLDTYLALPLVLLEDEQSRRRRPRYGSLGDFRRKRHGGFEYRALPSWLDHPERAAGVLALARLIALSSDSLMQEPLDHPDIRKLYYAGDSTRLLPVARKLWEELETMPAYGEYGTELNRLKREILEETGRAVAEDFRPAWKIPPFGPAKTPLPEIMV</sequence>
<dbReference type="AlphaFoldDB" id="A0AA96L8R6"/>
<evidence type="ECO:0000313" key="1">
    <source>
        <dbReference type="EMBL" id="WNQ09174.1"/>
    </source>
</evidence>
<accession>A0AA96L8R6</accession>
<reference evidence="1 2" key="1">
    <citation type="submission" date="2022-02" db="EMBL/GenBank/DDBJ databases">
        <title>Paenibacillus sp. MBLB1776 Whole Genome Shotgun Sequencing.</title>
        <authorList>
            <person name="Hwang C.Y."/>
            <person name="Cho E.-S."/>
            <person name="Seo M.-J."/>
        </authorList>
    </citation>
    <scope>NUCLEOTIDE SEQUENCE [LARGE SCALE GENOMIC DNA]</scope>
    <source>
        <strain evidence="1 2">MBLB1776</strain>
    </source>
</reference>
<dbReference type="RefSeq" id="WP_315602943.1">
    <property type="nucleotide sequence ID" value="NZ_CP130318.1"/>
</dbReference>
<dbReference type="Pfam" id="PF14395">
    <property type="entry name" value="COOH-NH2_lig"/>
    <property type="match status" value="1"/>
</dbReference>
<keyword evidence="2" id="KW-1185">Reference proteome</keyword>
<organism evidence="1 2">
    <name type="scientific">Paenibacillus aurantius</name>
    <dbReference type="NCBI Taxonomy" id="2918900"/>
    <lineage>
        <taxon>Bacteria</taxon>
        <taxon>Bacillati</taxon>
        <taxon>Bacillota</taxon>
        <taxon>Bacilli</taxon>
        <taxon>Bacillales</taxon>
        <taxon>Paenibacillaceae</taxon>
        <taxon>Paenibacillus</taxon>
    </lineage>
</organism>
<protein>
    <submittedName>
        <fullName evidence="1">Uncharacterized protein</fullName>
    </submittedName>
</protein>
<dbReference type="InterPro" id="IPR025681">
    <property type="entry name" value="COOH-NH2_lig"/>
</dbReference>
<dbReference type="EMBL" id="CP130318">
    <property type="protein sequence ID" value="WNQ09174.1"/>
    <property type="molecule type" value="Genomic_DNA"/>
</dbReference>
<name>A0AA96L8R6_9BACL</name>
<dbReference type="KEGG" id="paun:MJA45_16145"/>
<gene>
    <name evidence="1" type="ORF">MJA45_16145</name>
</gene>